<dbReference type="Proteomes" id="UP001302806">
    <property type="component" value="Chromosome"/>
</dbReference>
<dbReference type="RefSeq" id="WP_415865185.1">
    <property type="nucleotide sequence ID" value="NZ_CP134537.1"/>
</dbReference>
<feature type="chain" id="PRO_5045308572" evidence="1">
    <location>
        <begin position="26"/>
        <end position="202"/>
    </location>
</feature>
<dbReference type="EMBL" id="CP134537">
    <property type="protein sequence ID" value="WNH08537.1"/>
    <property type="molecule type" value="Genomic_DNA"/>
</dbReference>
<evidence type="ECO:0000313" key="2">
    <source>
        <dbReference type="EMBL" id="WNH08537.1"/>
    </source>
</evidence>
<organism evidence="2 3">
    <name type="scientific">Thalassobellus suaedae</name>
    <dbReference type="NCBI Taxonomy" id="3074124"/>
    <lineage>
        <taxon>Bacteria</taxon>
        <taxon>Pseudomonadati</taxon>
        <taxon>Bacteroidota</taxon>
        <taxon>Flavobacteriia</taxon>
        <taxon>Flavobacteriales</taxon>
        <taxon>Flavobacteriaceae</taxon>
        <taxon>Thalassobellus</taxon>
    </lineage>
</organism>
<evidence type="ECO:0000313" key="3">
    <source>
        <dbReference type="Proteomes" id="UP001302806"/>
    </source>
</evidence>
<sequence>MKNVIKNTKKGILMVTMFVTLLSFANERSFTIKNDANRTSLTFYNVKEGNLLSIKDDNGIILYKELIQEQGTYSKGFDLTSLPDDNYIFELEKDMEIETIPFTVKSSVVEFDKEEGKIIFKPFTRVVGNLVYLTQLALNDESFKVNIYYSNSNFTSDSELVYSEKIENTKDIKRVYKLVGLHKGSYKIVCNLDDRIFTKFIN</sequence>
<gene>
    <name evidence="2" type="ORF">RHP51_15690</name>
</gene>
<name>A0ABY9XRL1_9FLAO</name>
<reference evidence="2 3" key="1">
    <citation type="submission" date="2023-09" db="EMBL/GenBank/DDBJ databases">
        <title>Thalassobella suaedae gen. nov., sp. nov., a marine bacterium of the family Flavobacteriaceae isolated from a halophyte Suaeda japonica.</title>
        <authorList>
            <person name="Lee S.Y."/>
            <person name="Hwang C.Y."/>
        </authorList>
    </citation>
    <scope>NUCLEOTIDE SEQUENCE [LARGE SCALE GENOMIC DNA]</scope>
    <source>
        <strain evidence="2 3">HL-DH14</strain>
    </source>
</reference>
<evidence type="ECO:0000256" key="1">
    <source>
        <dbReference type="SAM" id="SignalP"/>
    </source>
</evidence>
<proteinExistence type="predicted"/>
<keyword evidence="1" id="KW-0732">Signal</keyword>
<feature type="signal peptide" evidence="1">
    <location>
        <begin position="1"/>
        <end position="25"/>
    </location>
</feature>
<accession>A0ABY9XRL1</accession>
<protein>
    <submittedName>
        <fullName evidence="2">Uncharacterized protein</fullName>
    </submittedName>
</protein>